<protein>
    <submittedName>
        <fullName evidence="1">Uncharacterized protein</fullName>
    </submittedName>
</protein>
<proteinExistence type="predicted"/>
<keyword evidence="2" id="KW-1185">Reference proteome</keyword>
<accession>W0PHB1</accession>
<dbReference type="Proteomes" id="UP000019095">
    <property type="component" value="Chromosome"/>
</dbReference>
<evidence type="ECO:0000313" key="1">
    <source>
        <dbReference type="EMBL" id="AHG65906.1"/>
    </source>
</evidence>
<dbReference type="PATRIC" id="fig|1247726.3.peg.4251"/>
<name>W0PHB1_ADVMD</name>
<dbReference type="KEGG" id="amim:MIM_c38500"/>
<dbReference type="EMBL" id="CP003915">
    <property type="protein sequence ID" value="AHG65906.1"/>
    <property type="molecule type" value="Genomic_DNA"/>
</dbReference>
<gene>
    <name evidence="1" type="ORF">MIM_c38500</name>
</gene>
<sequence length="77" mass="8274">MLHCLDQASQRSCVNPDQATVAAPSFIAAPLSSPSTPVVREGPSSTICMVLQGKQFSLNAQCQDMTRRDAPCLFVSY</sequence>
<organism evidence="1 2">
    <name type="scientific">Advenella mimigardefordensis (strain DSM 17166 / LMG 22922 / DPN7)</name>
    <dbReference type="NCBI Taxonomy" id="1247726"/>
    <lineage>
        <taxon>Bacteria</taxon>
        <taxon>Pseudomonadati</taxon>
        <taxon>Pseudomonadota</taxon>
        <taxon>Betaproteobacteria</taxon>
        <taxon>Burkholderiales</taxon>
        <taxon>Alcaligenaceae</taxon>
    </lineage>
</organism>
<dbReference type="HOGENOM" id="CLU_2630197_0_0_4"/>
<evidence type="ECO:0000313" key="2">
    <source>
        <dbReference type="Proteomes" id="UP000019095"/>
    </source>
</evidence>
<reference evidence="1 2" key="1">
    <citation type="journal article" date="2014" name="Microbiology">
        <title>Unravelling the complete genome sequence of Advenella mimigardefordensis strain DPN7T and novel insights in the catabolism of the xenobiotic polythioester precursor 3,3'-dithiodipropionate.</title>
        <authorList>
            <person name="Wubbeler J.H."/>
            <person name="Hiessl S."/>
            <person name="Schuldes J."/>
            <person name="Thurmer A."/>
            <person name="Daniel R."/>
            <person name="Steinbuchel A."/>
        </authorList>
    </citation>
    <scope>NUCLEOTIDE SEQUENCE [LARGE SCALE GENOMIC DNA]</scope>
    <source>
        <strain evidence="2">DSM 17166 / LMG 22922 / DPN7</strain>
    </source>
</reference>
<dbReference type="AlphaFoldDB" id="W0PHB1"/>